<accession>A0A2P6MZD6</accession>
<dbReference type="PROSITE" id="PS00108">
    <property type="entry name" value="PROTEIN_KINASE_ST"/>
    <property type="match status" value="1"/>
</dbReference>
<dbReference type="GO" id="GO:0035556">
    <property type="term" value="P:intracellular signal transduction"/>
    <property type="evidence" value="ECO:0007669"/>
    <property type="project" value="TreeGrafter"/>
</dbReference>
<keyword evidence="5 8" id="KW-0067">ATP-binding</keyword>
<dbReference type="PROSITE" id="PS00107">
    <property type="entry name" value="PROTEIN_KINASE_ATP"/>
    <property type="match status" value="1"/>
</dbReference>
<comment type="catalytic activity">
    <reaction evidence="6">
        <text>L-threonyl-[protein] + ATP = O-phospho-L-threonyl-[protein] + ADP + H(+)</text>
        <dbReference type="Rhea" id="RHEA:46608"/>
        <dbReference type="Rhea" id="RHEA-COMP:11060"/>
        <dbReference type="Rhea" id="RHEA-COMP:11605"/>
        <dbReference type="ChEBI" id="CHEBI:15378"/>
        <dbReference type="ChEBI" id="CHEBI:30013"/>
        <dbReference type="ChEBI" id="CHEBI:30616"/>
        <dbReference type="ChEBI" id="CHEBI:61977"/>
        <dbReference type="ChEBI" id="CHEBI:456216"/>
        <dbReference type="EC" id="2.7.11.1"/>
    </reaction>
</comment>
<evidence type="ECO:0000256" key="2">
    <source>
        <dbReference type="ARBA" id="ARBA00022527"/>
    </source>
</evidence>
<name>A0A2P6MZD6_9EUKA</name>
<comment type="catalytic activity">
    <reaction evidence="7">
        <text>L-seryl-[protein] + ATP = O-phospho-L-seryl-[protein] + ADP + H(+)</text>
        <dbReference type="Rhea" id="RHEA:17989"/>
        <dbReference type="Rhea" id="RHEA-COMP:9863"/>
        <dbReference type="Rhea" id="RHEA-COMP:11604"/>
        <dbReference type="ChEBI" id="CHEBI:15378"/>
        <dbReference type="ChEBI" id="CHEBI:29999"/>
        <dbReference type="ChEBI" id="CHEBI:30616"/>
        <dbReference type="ChEBI" id="CHEBI:83421"/>
        <dbReference type="ChEBI" id="CHEBI:456216"/>
        <dbReference type="EC" id="2.7.11.1"/>
    </reaction>
</comment>
<evidence type="ECO:0000256" key="9">
    <source>
        <dbReference type="RuleBase" id="RU000304"/>
    </source>
</evidence>
<evidence type="ECO:0000256" key="7">
    <source>
        <dbReference type="ARBA" id="ARBA00048679"/>
    </source>
</evidence>
<evidence type="ECO:0000256" key="8">
    <source>
        <dbReference type="PROSITE-ProRule" id="PRU10141"/>
    </source>
</evidence>
<dbReference type="InParanoid" id="A0A2P6MZD6"/>
<evidence type="ECO:0000256" key="1">
    <source>
        <dbReference type="ARBA" id="ARBA00012513"/>
    </source>
</evidence>
<dbReference type="GO" id="GO:0005737">
    <property type="term" value="C:cytoplasm"/>
    <property type="evidence" value="ECO:0007669"/>
    <property type="project" value="TreeGrafter"/>
</dbReference>
<dbReference type="PANTHER" id="PTHR24346:SF30">
    <property type="entry name" value="MATERNAL EMBRYONIC LEUCINE ZIPPER KINASE"/>
    <property type="match status" value="1"/>
</dbReference>
<gene>
    <name evidence="11" type="ORF">PROFUN_14610</name>
</gene>
<feature type="domain" description="Protein kinase" evidence="10">
    <location>
        <begin position="9"/>
        <end position="266"/>
    </location>
</feature>
<dbReference type="FunFam" id="1.10.510.10:FF:000571">
    <property type="entry name" value="Maternal embryonic leucine zipper kinase"/>
    <property type="match status" value="1"/>
</dbReference>
<dbReference type="SUPFAM" id="SSF56112">
    <property type="entry name" value="Protein kinase-like (PK-like)"/>
    <property type="match status" value="1"/>
</dbReference>
<evidence type="ECO:0000313" key="11">
    <source>
        <dbReference type="EMBL" id="PRP77065.1"/>
    </source>
</evidence>
<evidence type="ECO:0000259" key="10">
    <source>
        <dbReference type="PROSITE" id="PS50011"/>
    </source>
</evidence>
<comment type="caution">
    <text evidence="11">The sequence shown here is derived from an EMBL/GenBank/DDBJ whole genome shotgun (WGS) entry which is preliminary data.</text>
</comment>
<dbReference type="InterPro" id="IPR011009">
    <property type="entry name" value="Kinase-like_dom_sf"/>
</dbReference>
<evidence type="ECO:0000256" key="5">
    <source>
        <dbReference type="ARBA" id="ARBA00022840"/>
    </source>
</evidence>
<dbReference type="SMART" id="SM00220">
    <property type="entry name" value="S_TKc"/>
    <property type="match status" value="1"/>
</dbReference>
<protein>
    <recommendedName>
        <fullName evidence="1">non-specific serine/threonine protein kinase</fullName>
        <ecNumber evidence="1">2.7.11.1</ecNumber>
    </recommendedName>
</protein>
<dbReference type="Proteomes" id="UP000241769">
    <property type="component" value="Unassembled WGS sequence"/>
</dbReference>
<dbReference type="PIRSF" id="PIRSF000654">
    <property type="entry name" value="Integrin-linked_kinase"/>
    <property type="match status" value="1"/>
</dbReference>
<dbReference type="PROSITE" id="PS50011">
    <property type="entry name" value="PROTEIN_KINASE_DOM"/>
    <property type="match status" value="1"/>
</dbReference>
<dbReference type="GO" id="GO:0005524">
    <property type="term" value="F:ATP binding"/>
    <property type="evidence" value="ECO:0007669"/>
    <property type="project" value="UniProtKB-UniRule"/>
</dbReference>
<dbReference type="GO" id="GO:0004674">
    <property type="term" value="F:protein serine/threonine kinase activity"/>
    <property type="evidence" value="ECO:0007669"/>
    <property type="project" value="UniProtKB-KW"/>
</dbReference>
<dbReference type="InterPro" id="IPR017441">
    <property type="entry name" value="Protein_kinase_ATP_BS"/>
</dbReference>
<dbReference type="Pfam" id="PF00069">
    <property type="entry name" value="Pkinase"/>
    <property type="match status" value="1"/>
</dbReference>
<dbReference type="InterPro" id="IPR008271">
    <property type="entry name" value="Ser/Thr_kinase_AS"/>
</dbReference>
<keyword evidence="2 9" id="KW-0723">Serine/threonine-protein kinase</keyword>
<proteinExistence type="inferred from homology"/>
<dbReference type="Gene3D" id="1.10.510.10">
    <property type="entry name" value="Transferase(Phosphotransferase) domain 1"/>
    <property type="match status" value="1"/>
</dbReference>
<evidence type="ECO:0000256" key="4">
    <source>
        <dbReference type="ARBA" id="ARBA00022777"/>
    </source>
</evidence>
<evidence type="ECO:0000313" key="12">
    <source>
        <dbReference type="Proteomes" id="UP000241769"/>
    </source>
</evidence>
<keyword evidence="4 11" id="KW-0418">Kinase</keyword>
<dbReference type="PANTHER" id="PTHR24346">
    <property type="entry name" value="MAP/MICROTUBULE AFFINITY-REGULATING KINASE"/>
    <property type="match status" value="1"/>
</dbReference>
<dbReference type="InterPro" id="IPR000719">
    <property type="entry name" value="Prot_kinase_dom"/>
</dbReference>
<evidence type="ECO:0000256" key="3">
    <source>
        <dbReference type="ARBA" id="ARBA00022741"/>
    </source>
</evidence>
<evidence type="ECO:0000256" key="6">
    <source>
        <dbReference type="ARBA" id="ARBA00047899"/>
    </source>
</evidence>
<keyword evidence="4 11" id="KW-0808">Transferase</keyword>
<reference evidence="11 12" key="1">
    <citation type="journal article" date="2018" name="Genome Biol. Evol.">
        <title>Multiple Roots of Fruiting Body Formation in Amoebozoa.</title>
        <authorList>
            <person name="Hillmann F."/>
            <person name="Forbes G."/>
            <person name="Novohradska S."/>
            <person name="Ferling I."/>
            <person name="Riege K."/>
            <person name="Groth M."/>
            <person name="Westermann M."/>
            <person name="Marz M."/>
            <person name="Spaller T."/>
            <person name="Winckler T."/>
            <person name="Schaap P."/>
            <person name="Glockner G."/>
        </authorList>
    </citation>
    <scope>NUCLEOTIDE SEQUENCE [LARGE SCALE GENOMIC DNA]</scope>
    <source>
        <strain evidence="11 12">Jena</strain>
    </source>
</reference>
<feature type="binding site" evidence="8">
    <location>
        <position position="38"/>
    </location>
    <ligand>
        <name>ATP</name>
        <dbReference type="ChEBI" id="CHEBI:30616"/>
    </ligand>
</feature>
<keyword evidence="12" id="KW-1185">Reference proteome</keyword>
<organism evidence="11 12">
    <name type="scientific">Planoprotostelium fungivorum</name>
    <dbReference type="NCBI Taxonomy" id="1890364"/>
    <lineage>
        <taxon>Eukaryota</taxon>
        <taxon>Amoebozoa</taxon>
        <taxon>Evosea</taxon>
        <taxon>Variosea</taxon>
        <taxon>Cavosteliida</taxon>
        <taxon>Cavosteliaceae</taxon>
        <taxon>Planoprotostelium</taxon>
    </lineage>
</organism>
<dbReference type="EMBL" id="MDYQ01000283">
    <property type="protein sequence ID" value="PRP77065.1"/>
    <property type="molecule type" value="Genomic_DNA"/>
</dbReference>
<dbReference type="STRING" id="1890364.A0A2P6MZD6"/>
<comment type="similarity">
    <text evidence="9">Belongs to the protein kinase superfamily.</text>
</comment>
<dbReference type="AlphaFoldDB" id="A0A2P6MZD6"/>
<sequence length="290" mass="32673">MAKRCIGDYYIRDTIGQGTFSKVKMGVHMKTGKRVALKFIDTDVAEKTVGMTQLEREIDIHSKLDHPNVAKLIEVIRQDDRGRICLVMEHVEGTDLLDLMLDSPKGKFSEKEAAFYFSQITSAVSYIHERDIAHRDIKLENVMVAANGHCKLIDFGFSRKISIQSPIMRTPCGSSLYSAPEIMLRKKYCGKQTDMWSLGVLLYSLVSGSVPWAGADIHKKRCHAVKGEYVPLEEASPALQNLIMGCLCVAPSDRMTSMEASSHEWTRAREKGMKRKLSGKLTRIIKRMMT</sequence>
<dbReference type="OrthoDB" id="504170at2759"/>
<dbReference type="EC" id="2.7.11.1" evidence="1"/>
<dbReference type="FunFam" id="3.30.200.20:FF:000042">
    <property type="entry name" value="Aurora kinase A"/>
    <property type="match status" value="1"/>
</dbReference>
<keyword evidence="3 8" id="KW-0547">Nucleotide-binding</keyword>